<evidence type="ECO:0000313" key="2">
    <source>
        <dbReference type="Proteomes" id="UP000092443"/>
    </source>
</evidence>
<name>A0A9C6DZ43_9MUSC</name>
<evidence type="ECO:0000259" key="1">
    <source>
        <dbReference type="Pfam" id="PF25057"/>
    </source>
</evidence>
<accession>A0A9C6DZ43</accession>
<dbReference type="InterPro" id="IPR056953">
    <property type="entry name" value="CUT_N"/>
</dbReference>
<dbReference type="GeneID" id="119642129"/>
<gene>
    <name evidence="3" type="primary">LOC119642129</name>
</gene>
<feature type="domain" description="Cuticlin N-terminal" evidence="1">
    <location>
        <begin position="3"/>
        <end position="88"/>
    </location>
</feature>
<dbReference type="KEGG" id="gfs:119642129"/>
<proteinExistence type="predicted"/>
<evidence type="ECO:0000313" key="3">
    <source>
        <dbReference type="RefSeq" id="XP_037897048.1"/>
    </source>
</evidence>
<keyword evidence="2" id="KW-1185">Reference proteome</keyword>
<protein>
    <submittedName>
        <fullName evidence="3">Uncharacterized protein LOC119642129</fullName>
    </submittedName>
</protein>
<dbReference type="Pfam" id="PF25057">
    <property type="entry name" value="CUT_N"/>
    <property type="match status" value="1"/>
</dbReference>
<dbReference type="RefSeq" id="XP_037897048.1">
    <property type="nucleotide sequence ID" value="XM_038041120.1"/>
</dbReference>
<dbReference type="Proteomes" id="UP000092443">
    <property type="component" value="Unplaced"/>
</dbReference>
<organism evidence="2 3">
    <name type="scientific">Glossina fuscipes</name>
    <dbReference type="NCBI Taxonomy" id="7396"/>
    <lineage>
        <taxon>Eukaryota</taxon>
        <taxon>Metazoa</taxon>
        <taxon>Ecdysozoa</taxon>
        <taxon>Arthropoda</taxon>
        <taxon>Hexapoda</taxon>
        <taxon>Insecta</taxon>
        <taxon>Pterygota</taxon>
        <taxon>Neoptera</taxon>
        <taxon>Endopterygota</taxon>
        <taxon>Diptera</taxon>
        <taxon>Brachycera</taxon>
        <taxon>Muscomorpha</taxon>
        <taxon>Hippoboscoidea</taxon>
        <taxon>Glossinidae</taxon>
        <taxon>Glossina</taxon>
    </lineage>
</organism>
<reference evidence="3" key="1">
    <citation type="submission" date="2025-08" db="UniProtKB">
        <authorList>
            <consortium name="RefSeq"/>
        </authorList>
    </citation>
    <scope>IDENTIFICATION</scope>
    <source>
        <tissue evidence="3">Whole body pupa</tissue>
    </source>
</reference>
<sequence length="262" mass="30069">MIIKYTPKDWFRGKMYVSQHSKDCMIQGNGTKSTLLRLTIGSEAKENKCGILRAYEVTKNYQRIFISTLVVIQNNRNVQTQGDRLIKVGSIMSNVTAKEFSGKNDDKANNRDENTLKPEEEMMPNAIALESSLDFSRSFLLNEGSLHYNISDSYHPMPKITLQIIDLNRNHQTNDVQIDQSLELRISAEYTQQELREFNALQLPPLPDFRATGCPDENCLHSSSHSNPWSISTVEEPVARKRRETNENEKLMAKFEIQKEVI</sequence>
<dbReference type="AlphaFoldDB" id="A0A9C6DZ43"/>